<evidence type="ECO:0000256" key="11">
    <source>
        <dbReference type="ARBA" id="ARBA00023224"/>
    </source>
</evidence>
<dbReference type="Proteomes" id="UP000472261">
    <property type="component" value="Unplaced"/>
</dbReference>
<dbReference type="Pfam" id="PF00001">
    <property type="entry name" value="7tm_1"/>
    <property type="match status" value="1"/>
</dbReference>
<evidence type="ECO:0000256" key="6">
    <source>
        <dbReference type="ARBA" id="ARBA00023040"/>
    </source>
</evidence>
<dbReference type="Ensembl" id="ENSPCLT00000011185.1">
    <property type="protein sequence ID" value="ENSPCLP00000008183.1"/>
    <property type="gene ID" value="ENSPCLG00000006806.1"/>
</dbReference>
<reference evidence="16" key="1">
    <citation type="submission" date="2025-08" db="UniProtKB">
        <authorList>
            <consortium name="Ensembl"/>
        </authorList>
    </citation>
    <scope>IDENTIFICATION</scope>
</reference>
<keyword evidence="12" id="KW-0449">Lipoprotein</keyword>
<keyword evidence="6 13" id="KW-0297">G-protein coupled receptor</keyword>
<evidence type="ECO:0000313" key="17">
    <source>
        <dbReference type="Proteomes" id="UP000472261"/>
    </source>
</evidence>
<protein>
    <submittedName>
        <fullName evidence="16">G protein-coupled receptor 3</fullName>
    </submittedName>
</protein>
<evidence type="ECO:0000256" key="2">
    <source>
        <dbReference type="ARBA" id="ARBA00022475"/>
    </source>
</evidence>
<keyword evidence="11 13" id="KW-0807">Transducer</keyword>
<evidence type="ECO:0000256" key="12">
    <source>
        <dbReference type="ARBA" id="ARBA00023288"/>
    </source>
</evidence>
<keyword evidence="8" id="KW-0564">Palmitate</keyword>
<keyword evidence="7 14" id="KW-0472">Membrane</keyword>
<keyword evidence="17" id="KW-1185">Reference proteome</keyword>
<dbReference type="PRINTS" id="PR00644">
    <property type="entry name" value="GPRORPHANR"/>
</dbReference>
<dbReference type="PROSITE" id="PS00237">
    <property type="entry name" value="G_PROTEIN_RECEP_F1_1"/>
    <property type="match status" value="1"/>
</dbReference>
<dbReference type="PRINTS" id="PR00237">
    <property type="entry name" value="GPCRRHODOPSN"/>
</dbReference>
<evidence type="ECO:0000256" key="5">
    <source>
        <dbReference type="ARBA" id="ARBA00022989"/>
    </source>
</evidence>
<name>A0A669PPL3_PHACC</name>
<dbReference type="SUPFAM" id="SSF81321">
    <property type="entry name" value="Family A G protein-coupled receptor-like"/>
    <property type="match status" value="1"/>
</dbReference>
<dbReference type="Gene3D" id="1.20.1070.10">
    <property type="entry name" value="Rhodopsin 7-helix transmembrane proteins"/>
    <property type="match status" value="1"/>
</dbReference>
<dbReference type="PANTHER" id="PTHR22750">
    <property type="entry name" value="G-PROTEIN COUPLED RECEPTOR"/>
    <property type="match status" value="1"/>
</dbReference>
<feature type="transmembrane region" description="Helical" evidence="14">
    <location>
        <begin position="194"/>
        <end position="215"/>
    </location>
</feature>
<keyword evidence="2" id="KW-1003">Cell membrane</keyword>
<evidence type="ECO:0000256" key="1">
    <source>
        <dbReference type="ARBA" id="ARBA00004651"/>
    </source>
</evidence>
<evidence type="ECO:0000256" key="8">
    <source>
        <dbReference type="ARBA" id="ARBA00023139"/>
    </source>
</evidence>
<evidence type="ECO:0000313" key="16">
    <source>
        <dbReference type="Ensembl" id="ENSPCLP00000008183.1"/>
    </source>
</evidence>
<comment type="similarity">
    <text evidence="13">Belongs to the G-protein coupled receptor 1 family.</text>
</comment>
<dbReference type="PROSITE" id="PS50262">
    <property type="entry name" value="G_PROTEIN_RECEP_F1_2"/>
    <property type="match status" value="1"/>
</dbReference>
<keyword evidence="4 13" id="KW-0812">Transmembrane</keyword>
<dbReference type="GO" id="GO:0004930">
    <property type="term" value="F:G protein-coupled receptor activity"/>
    <property type="evidence" value="ECO:0007669"/>
    <property type="project" value="UniProtKB-KW"/>
</dbReference>
<feature type="transmembrane region" description="Helical" evidence="14">
    <location>
        <begin position="76"/>
        <end position="96"/>
    </location>
</feature>
<dbReference type="InterPro" id="IPR017452">
    <property type="entry name" value="GPCR_Rhodpsn_7TM"/>
</dbReference>
<reference evidence="16" key="2">
    <citation type="submission" date="2025-09" db="UniProtKB">
        <authorList>
            <consortium name="Ensembl"/>
        </authorList>
    </citation>
    <scope>IDENTIFICATION</scope>
</reference>
<accession>A0A669PPL3</accession>
<feature type="transmembrane region" description="Helical" evidence="14">
    <location>
        <begin position="108"/>
        <end position="133"/>
    </location>
</feature>
<dbReference type="InterPro" id="IPR000723">
    <property type="entry name" value="GPR_3/6/12_orphan"/>
</dbReference>
<evidence type="ECO:0000256" key="14">
    <source>
        <dbReference type="SAM" id="Phobius"/>
    </source>
</evidence>
<evidence type="ECO:0000256" key="4">
    <source>
        <dbReference type="ARBA" id="ARBA00022692"/>
    </source>
</evidence>
<dbReference type="AlphaFoldDB" id="A0A669PPL3"/>
<keyword evidence="3" id="KW-0597">Phosphoprotein</keyword>
<evidence type="ECO:0000256" key="9">
    <source>
        <dbReference type="ARBA" id="ARBA00023170"/>
    </source>
</evidence>
<organism evidence="16 17">
    <name type="scientific">Phasianus colchicus</name>
    <name type="common">Common pheasant</name>
    <dbReference type="NCBI Taxonomy" id="9054"/>
    <lineage>
        <taxon>Eukaryota</taxon>
        <taxon>Metazoa</taxon>
        <taxon>Chordata</taxon>
        <taxon>Craniata</taxon>
        <taxon>Vertebrata</taxon>
        <taxon>Euteleostomi</taxon>
        <taxon>Archelosauria</taxon>
        <taxon>Archosauria</taxon>
        <taxon>Dinosauria</taxon>
        <taxon>Saurischia</taxon>
        <taxon>Theropoda</taxon>
        <taxon>Coelurosauria</taxon>
        <taxon>Aves</taxon>
        <taxon>Neognathae</taxon>
        <taxon>Galloanserae</taxon>
        <taxon>Galliformes</taxon>
        <taxon>Phasianidae</taxon>
        <taxon>Phasianinae</taxon>
        <taxon>Phasianus</taxon>
    </lineage>
</organism>
<dbReference type="GO" id="GO:0005886">
    <property type="term" value="C:plasma membrane"/>
    <property type="evidence" value="ECO:0007669"/>
    <property type="project" value="UniProtKB-SubCell"/>
</dbReference>
<feature type="transmembrane region" description="Helical" evidence="14">
    <location>
        <begin position="154"/>
        <end position="174"/>
    </location>
</feature>
<feature type="domain" description="G-protein coupled receptors family 1 profile" evidence="15">
    <location>
        <begin position="58"/>
        <end position="294"/>
    </location>
</feature>
<evidence type="ECO:0000256" key="10">
    <source>
        <dbReference type="ARBA" id="ARBA00023180"/>
    </source>
</evidence>
<keyword evidence="5 14" id="KW-1133">Transmembrane helix</keyword>
<feature type="transmembrane region" description="Helical" evidence="14">
    <location>
        <begin position="276"/>
        <end position="296"/>
    </location>
</feature>
<sequence length="327" mass="34357">MHRDGGHWKSTGMGLALGWGDAQNGSVQSSELRSTLQPLPLDPWDVVLCVSGTVISCENAAVLAVLAVTPTFHAPTFLLVGSLAAADLLVGLGLILRFSSIYLVPSEALGLGTAGLLLTAFTASVCTVLAIAAERFVSLHHALTYSSVRAGGRTRLTLLLTWGASLCCGLLPALRWNCVRDPSSCGSIRPLGRHHLAALSISFLAAFAVLLQLYAQICRIARRHAQHVAAQRHLAGQAGDGAACRGTATLALTLGAFAACWLPFAALCLRGHRSSAHLLLLPAAAGSILNPLVYAFRNSELRRVLRALCCGCCSATMSFRSQTPSEV</sequence>
<feature type="transmembrane region" description="Helical" evidence="14">
    <location>
        <begin position="242"/>
        <end position="264"/>
    </location>
</feature>
<evidence type="ECO:0000256" key="13">
    <source>
        <dbReference type="RuleBase" id="RU000688"/>
    </source>
</evidence>
<evidence type="ECO:0000256" key="7">
    <source>
        <dbReference type="ARBA" id="ARBA00023136"/>
    </source>
</evidence>
<evidence type="ECO:0000256" key="3">
    <source>
        <dbReference type="ARBA" id="ARBA00022553"/>
    </source>
</evidence>
<keyword evidence="10" id="KW-0325">Glycoprotein</keyword>
<evidence type="ECO:0000259" key="15">
    <source>
        <dbReference type="PROSITE" id="PS50262"/>
    </source>
</evidence>
<dbReference type="InterPro" id="IPR000276">
    <property type="entry name" value="GPCR_Rhodpsn"/>
</dbReference>
<keyword evidence="9 13" id="KW-0675">Receptor</keyword>
<proteinExistence type="inferred from homology"/>
<comment type="subcellular location">
    <subcellularLocation>
        <location evidence="1">Cell membrane</location>
        <topology evidence="1">Multi-pass membrane protein</topology>
    </subcellularLocation>
</comment>